<dbReference type="EMBL" id="JBBWUH010000004">
    <property type="protein sequence ID" value="KAK8169378.1"/>
    <property type="molecule type" value="Genomic_DNA"/>
</dbReference>
<feature type="non-terminal residue" evidence="1">
    <location>
        <position position="255"/>
    </location>
</feature>
<sequence>MGFFPRSFRPSIHPSSTKCGGDWVGCEVGRRPRRPVVAGHYPTPELWRVCVTVITDTTTNLARGAVIQSGKSASAFFSRLVSWVTSVLRPDQRGRGAAAEVLRWFGRCCVCGCGRESRHAVEAGLPADLPAEQINPLSYLPTSLHTFLSVGETERASLSYLFPGTATALLRLQLQPGTYLSAACLVAEWPQSASGFCFCFWWLWWLCCVDGSITQTQTQNAQESSVVETTSMAWPVWHNHQSHSLSICVVASSFP</sequence>
<gene>
    <name evidence="1" type="ORF">IWX90DRAFT_429739</name>
</gene>
<proteinExistence type="predicted"/>
<organism evidence="1 2">
    <name type="scientific">Phyllosticta citrichinensis</name>
    <dbReference type="NCBI Taxonomy" id="1130410"/>
    <lineage>
        <taxon>Eukaryota</taxon>
        <taxon>Fungi</taxon>
        <taxon>Dikarya</taxon>
        <taxon>Ascomycota</taxon>
        <taxon>Pezizomycotina</taxon>
        <taxon>Dothideomycetes</taxon>
        <taxon>Dothideomycetes incertae sedis</taxon>
        <taxon>Botryosphaeriales</taxon>
        <taxon>Phyllostictaceae</taxon>
        <taxon>Phyllosticta</taxon>
    </lineage>
</organism>
<evidence type="ECO:0000313" key="1">
    <source>
        <dbReference type="EMBL" id="KAK8169378.1"/>
    </source>
</evidence>
<reference evidence="1 2" key="1">
    <citation type="journal article" date="2022" name="G3 (Bethesda)">
        <title>Enemy or ally: a genomic approach to elucidate the lifestyle of Phyllosticta citrichinaensis.</title>
        <authorList>
            <person name="Buijs V.A."/>
            <person name="Groenewald J.Z."/>
            <person name="Haridas S."/>
            <person name="LaButti K.M."/>
            <person name="Lipzen A."/>
            <person name="Martin F.M."/>
            <person name="Barry K."/>
            <person name="Grigoriev I.V."/>
            <person name="Crous P.W."/>
            <person name="Seidl M.F."/>
        </authorList>
    </citation>
    <scope>NUCLEOTIDE SEQUENCE [LARGE SCALE GENOMIC DNA]</scope>
    <source>
        <strain evidence="1 2">CBS 129764</strain>
    </source>
</reference>
<comment type="caution">
    <text evidence="1">The sequence shown here is derived from an EMBL/GenBank/DDBJ whole genome shotgun (WGS) entry which is preliminary data.</text>
</comment>
<name>A0ABR1XVW1_9PEZI</name>
<protein>
    <submittedName>
        <fullName evidence="1">Uncharacterized protein</fullName>
    </submittedName>
</protein>
<keyword evidence="2" id="KW-1185">Reference proteome</keyword>
<dbReference type="Proteomes" id="UP001456524">
    <property type="component" value="Unassembled WGS sequence"/>
</dbReference>
<evidence type="ECO:0000313" key="2">
    <source>
        <dbReference type="Proteomes" id="UP001456524"/>
    </source>
</evidence>
<accession>A0ABR1XVW1</accession>